<dbReference type="InterPro" id="IPR001967">
    <property type="entry name" value="Peptidase_S11_N"/>
</dbReference>
<evidence type="ECO:0000256" key="12">
    <source>
        <dbReference type="ARBA" id="ARBA00034000"/>
    </source>
</evidence>
<dbReference type="GO" id="GO:0009252">
    <property type="term" value="P:peptidoglycan biosynthetic process"/>
    <property type="evidence" value="ECO:0007669"/>
    <property type="project" value="UniProtKB-UniPathway"/>
</dbReference>
<keyword evidence="9" id="KW-0133">Cell shape</keyword>
<dbReference type="InterPro" id="IPR037167">
    <property type="entry name" value="Peptidase_S11_C_sf"/>
</dbReference>
<evidence type="ECO:0000256" key="6">
    <source>
        <dbReference type="ARBA" id="ARBA00022670"/>
    </source>
</evidence>
<sequence length="376" mass="41815">MKKKVIVGMLLMATFAFGKREVPDYKAYILGDSKGNVYYEYNDNKELPLASVTKMMNILVVLDEVHKGNIHMDDLVPIDWEAVSAGGSSIPMKSGEKFYLRDLMKAAAIKSANNAAYAMAKYAGGGSTKRFVQMMNEKAKSLGLQNDLEFHTPAGLPTHMTHKPMDVGTAKGIYKLSLEAIKYKDYMAIAGIPETYIRAYGSDEDIFLKSTNHLLGTYGVFGIKTGYHTRAGFNMSVASTEENITTVTVVLGGKSIKIRDNKILDLMGKFHEKYKNKEITNTSKSLIDIPVKDGVKNFVEAYPSKNFSEVVTKNSDVRIDLDRDITLEAPVKSGTVVGKYVVYKDGQKVFQDKLIVKDNISKKTLLDKIKEKIQNI</sequence>
<dbReference type="RefSeq" id="WP_078694672.1">
    <property type="nucleotide sequence ID" value="NZ_FUWX01000020.1"/>
</dbReference>
<dbReference type="Proteomes" id="UP000191153">
    <property type="component" value="Unassembled WGS sequence"/>
</dbReference>
<dbReference type="Gene3D" id="2.60.410.10">
    <property type="entry name" value="D-Ala-D-Ala carboxypeptidase, C-terminal domain"/>
    <property type="match status" value="1"/>
</dbReference>
<evidence type="ECO:0000256" key="5">
    <source>
        <dbReference type="ARBA" id="ARBA00022645"/>
    </source>
</evidence>
<evidence type="ECO:0000256" key="7">
    <source>
        <dbReference type="ARBA" id="ARBA00022729"/>
    </source>
</evidence>
<dbReference type="EC" id="3.4.16.4" evidence="4"/>
<evidence type="ECO:0000256" key="11">
    <source>
        <dbReference type="ARBA" id="ARBA00023316"/>
    </source>
</evidence>
<dbReference type="GO" id="GO:0008360">
    <property type="term" value="P:regulation of cell shape"/>
    <property type="evidence" value="ECO:0007669"/>
    <property type="project" value="UniProtKB-KW"/>
</dbReference>
<keyword evidence="11" id="KW-0961">Cell wall biogenesis/degradation</keyword>
<comment type="function">
    <text evidence="1">Removes C-terminal D-alanyl residues from sugar-peptide cell wall precursors.</text>
</comment>
<gene>
    <name evidence="17" type="ORF">SAMN02745174_02228</name>
</gene>
<evidence type="ECO:0000256" key="4">
    <source>
        <dbReference type="ARBA" id="ARBA00012448"/>
    </source>
</evidence>
<dbReference type="SMART" id="SM00936">
    <property type="entry name" value="PBP5_C"/>
    <property type="match status" value="1"/>
</dbReference>
<comment type="pathway">
    <text evidence="2">Cell wall biogenesis; peptidoglycan biosynthesis.</text>
</comment>
<dbReference type="SUPFAM" id="SSF56601">
    <property type="entry name" value="beta-lactamase/transpeptidase-like"/>
    <property type="match status" value="1"/>
</dbReference>
<evidence type="ECO:0000256" key="13">
    <source>
        <dbReference type="PIRSR" id="PIRSR618044-1"/>
    </source>
</evidence>
<dbReference type="InterPro" id="IPR012907">
    <property type="entry name" value="Peptidase_S11_C"/>
</dbReference>
<feature type="active site" evidence="13">
    <location>
        <position position="111"/>
    </location>
</feature>
<feature type="active site" description="Acyl-ester intermediate" evidence="13">
    <location>
        <position position="51"/>
    </location>
</feature>
<dbReference type="EMBL" id="FUWX01000020">
    <property type="protein sequence ID" value="SKA00243.1"/>
    <property type="molecule type" value="Genomic_DNA"/>
</dbReference>
<dbReference type="PANTHER" id="PTHR21581:SF6">
    <property type="entry name" value="TRAFFICKING PROTEIN PARTICLE COMPLEX SUBUNIT 12"/>
    <property type="match status" value="1"/>
</dbReference>
<evidence type="ECO:0000256" key="10">
    <source>
        <dbReference type="ARBA" id="ARBA00022984"/>
    </source>
</evidence>
<name>A0A1T4Q915_9FUSO</name>
<accession>A0A1T4Q915</accession>
<keyword evidence="5 17" id="KW-0121">Carboxypeptidase</keyword>
<dbReference type="InterPro" id="IPR012338">
    <property type="entry name" value="Beta-lactam/transpept-like"/>
</dbReference>
<feature type="binding site" evidence="14">
    <location>
        <position position="224"/>
    </location>
    <ligand>
        <name>substrate</name>
    </ligand>
</feature>
<evidence type="ECO:0000256" key="1">
    <source>
        <dbReference type="ARBA" id="ARBA00003217"/>
    </source>
</evidence>
<dbReference type="InterPro" id="IPR015956">
    <property type="entry name" value="Peniciliin-bd_prot_C_sf"/>
</dbReference>
<comment type="similarity">
    <text evidence="3 15">Belongs to the peptidase S11 family.</text>
</comment>
<reference evidence="17 18" key="1">
    <citation type="submission" date="2017-02" db="EMBL/GenBank/DDBJ databases">
        <authorList>
            <person name="Peterson S.W."/>
        </authorList>
    </citation>
    <scope>NUCLEOTIDE SEQUENCE [LARGE SCALE GENOMIC DNA]</scope>
    <source>
        <strain evidence="17 18">ATCC 700028</strain>
    </source>
</reference>
<evidence type="ECO:0000256" key="15">
    <source>
        <dbReference type="RuleBase" id="RU004016"/>
    </source>
</evidence>
<dbReference type="PRINTS" id="PR00725">
    <property type="entry name" value="DADACBPTASE1"/>
</dbReference>
<evidence type="ECO:0000259" key="16">
    <source>
        <dbReference type="SMART" id="SM00936"/>
    </source>
</evidence>
<feature type="domain" description="Peptidase S11 D-Ala-D-Ala carboxypeptidase A C-terminal" evidence="16">
    <location>
        <begin position="274"/>
        <end position="362"/>
    </location>
</feature>
<evidence type="ECO:0000256" key="3">
    <source>
        <dbReference type="ARBA" id="ARBA00007164"/>
    </source>
</evidence>
<evidence type="ECO:0000256" key="8">
    <source>
        <dbReference type="ARBA" id="ARBA00022801"/>
    </source>
</evidence>
<keyword evidence="7" id="KW-0732">Signal</keyword>
<dbReference type="PANTHER" id="PTHR21581">
    <property type="entry name" value="D-ALANYL-D-ALANINE CARBOXYPEPTIDASE"/>
    <property type="match status" value="1"/>
</dbReference>
<dbReference type="GO" id="GO:0071555">
    <property type="term" value="P:cell wall organization"/>
    <property type="evidence" value="ECO:0007669"/>
    <property type="project" value="UniProtKB-KW"/>
</dbReference>
<comment type="catalytic activity">
    <reaction evidence="12">
        <text>Preferential cleavage: (Ac)2-L-Lys-D-Ala-|-D-Ala. Also transpeptidation of peptidyl-alanyl moieties that are N-acyl substituents of D-alanine.</text>
        <dbReference type="EC" id="3.4.16.4"/>
    </reaction>
</comment>
<dbReference type="GO" id="GO:0009002">
    <property type="term" value="F:serine-type D-Ala-D-Ala carboxypeptidase activity"/>
    <property type="evidence" value="ECO:0007669"/>
    <property type="project" value="UniProtKB-EC"/>
</dbReference>
<dbReference type="Gene3D" id="3.40.710.10">
    <property type="entry name" value="DD-peptidase/beta-lactamase superfamily"/>
    <property type="match status" value="1"/>
</dbReference>
<keyword evidence="8" id="KW-0378">Hydrolase</keyword>
<dbReference type="OrthoDB" id="9791132at2"/>
<evidence type="ECO:0000256" key="2">
    <source>
        <dbReference type="ARBA" id="ARBA00004752"/>
    </source>
</evidence>
<evidence type="ECO:0000256" key="9">
    <source>
        <dbReference type="ARBA" id="ARBA00022960"/>
    </source>
</evidence>
<dbReference type="SUPFAM" id="SSF69189">
    <property type="entry name" value="Penicillin-binding protein associated domain"/>
    <property type="match status" value="1"/>
</dbReference>
<keyword evidence="10" id="KW-0573">Peptidoglycan synthesis</keyword>
<organism evidence="17 18">
    <name type="scientific">Cetobacterium ceti</name>
    <dbReference type="NCBI Taxonomy" id="180163"/>
    <lineage>
        <taxon>Bacteria</taxon>
        <taxon>Fusobacteriati</taxon>
        <taxon>Fusobacteriota</taxon>
        <taxon>Fusobacteriia</taxon>
        <taxon>Fusobacteriales</taxon>
        <taxon>Fusobacteriaceae</taxon>
        <taxon>Cetobacterium</taxon>
    </lineage>
</organism>
<keyword evidence="18" id="KW-1185">Reference proteome</keyword>
<proteinExistence type="inferred from homology"/>
<dbReference type="UniPathway" id="UPA00219"/>
<dbReference type="Pfam" id="PF00768">
    <property type="entry name" value="Peptidase_S11"/>
    <property type="match status" value="1"/>
</dbReference>
<dbReference type="InterPro" id="IPR018044">
    <property type="entry name" value="Peptidase_S11"/>
</dbReference>
<dbReference type="GO" id="GO:0006508">
    <property type="term" value="P:proteolysis"/>
    <property type="evidence" value="ECO:0007669"/>
    <property type="project" value="UniProtKB-KW"/>
</dbReference>
<dbReference type="STRING" id="180163.SAMN02745174_02228"/>
<evidence type="ECO:0000256" key="14">
    <source>
        <dbReference type="PIRSR" id="PIRSR618044-2"/>
    </source>
</evidence>
<evidence type="ECO:0000313" key="18">
    <source>
        <dbReference type="Proteomes" id="UP000191153"/>
    </source>
</evidence>
<feature type="active site" description="Proton acceptor" evidence="13">
    <location>
        <position position="54"/>
    </location>
</feature>
<dbReference type="AlphaFoldDB" id="A0A1T4Q915"/>
<keyword evidence="6" id="KW-0645">Protease</keyword>
<protein>
    <recommendedName>
        <fullName evidence="4">serine-type D-Ala-D-Ala carboxypeptidase</fullName>
        <ecNumber evidence="4">3.4.16.4</ecNumber>
    </recommendedName>
</protein>
<dbReference type="Pfam" id="PF07943">
    <property type="entry name" value="PBP5_C"/>
    <property type="match status" value="1"/>
</dbReference>
<evidence type="ECO:0000313" key="17">
    <source>
        <dbReference type="EMBL" id="SKA00243.1"/>
    </source>
</evidence>